<comment type="caution">
    <text evidence="3">The sequence shown here is derived from an EMBL/GenBank/DDBJ whole genome shotgun (WGS) entry which is preliminary data.</text>
</comment>
<dbReference type="Proteomes" id="UP000469215">
    <property type="component" value="Unassembled WGS sequence"/>
</dbReference>
<keyword evidence="2" id="KW-1133">Transmembrane helix</keyword>
<dbReference type="EMBL" id="WWEQ01000017">
    <property type="protein sequence ID" value="MYM19465.1"/>
    <property type="molecule type" value="Genomic_DNA"/>
</dbReference>
<proteinExistence type="predicted"/>
<dbReference type="AlphaFoldDB" id="A0A6N9H6D7"/>
<sequence length="276" mass="27980">MRARGRRVQRAASSAALACLLVGGAAGVGTGGVAMAASGAGAAPRARVSVDGTHFAANLPHPLFSRKPRMAPGAEETETLWVKNVSDQPLRAALRMAWNGGRNPRGFDDDLVFRAGSRHSTAAALRHEPLTIDLGTLAPGHVARASVTAALPLGSGNRSEDADIRVALSLLLSGSDQPAPSPSSPAPTSSHSRPPQPSSDTPDRRPSSGPSATAAEPGHPTATAGPNRPAEVGPDPGPGSPLPRTGAQALSTLLAAAACVGVGLLLVVLGRRRLRR</sequence>
<evidence type="ECO:0000313" key="3">
    <source>
        <dbReference type="EMBL" id="MYM19465.1"/>
    </source>
</evidence>
<accession>A0A6N9H6D7</accession>
<organism evidence="3 4">
    <name type="scientific">Brevibacterium rongguiense</name>
    <dbReference type="NCBI Taxonomy" id="2695267"/>
    <lineage>
        <taxon>Bacteria</taxon>
        <taxon>Bacillati</taxon>
        <taxon>Actinomycetota</taxon>
        <taxon>Actinomycetes</taxon>
        <taxon>Micrococcales</taxon>
        <taxon>Brevibacteriaceae</taxon>
        <taxon>Brevibacterium</taxon>
    </lineage>
</organism>
<feature type="transmembrane region" description="Helical" evidence="2">
    <location>
        <begin position="249"/>
        <end position="269"/>
    </location>
</feature>
<name>A0A6N9H6D7_9MICO</name>
<reference evidence="3 4" key="1">
    <citation type="submission" date="2020-01" db="EMBL/GenBank/DDBJ databases">
        <authorList>
            <person name="Deng T."/>
        </authorList>
    </citation>
    <scope>NUCLEOTIDE SEQUENCE [LARGE SCALE GENOMIC DNA]</scope>
    <source>
        <strain evidence="3 4">5221</strain>
    </source>
</reference>
<evidence type="ECO:0000256" key="1">
    <source>
        <dbReference type="SAM" id="MobiDB-lite"/>
    </source>
</evidence>
<keyword evidence="4" id="KW-1185">Reference proteome</keyword>
<keyword evidence="2" id="KW-0472">Membrane</keyword>
<dbReference type="RefSeq" id="WP_160952899.1">
    <property type="nucleotide sequence ID" value="NZ_WWEQ01000017.1"/>
</dbReference>
<protein>
    <submittedName>
        <fullName evidence="3">LPXTG cell wall anchor domain-containing protein</fullName>
    </submittedName>
</protein>
<evidence type="ECO:0000313" key="4">
    <source>
        <dbReference type="Proteomes" id="UP000469215"/>
    </source>
</evidence>
<dbReference type="NCBIfam" id="TIGR01167">
    <property type="entry name" value="LPXTG_anchor"/>
    <property type="match status" value="1"/>
</dbReference>
<keyword evidence="2" id="KW-0812">Transmembrane</keyword>
<gene>
    <name evidence="3" type="ORF">GSY69_05650</name>
</gene>
<evidence type="ECO:0000256" key="2">
    <source>
        <dbReference type="SAM" id="Phobius"/>
    </source>
</evidence>
<feature type="region of interest" description="Disordered" evidence="1">
    <location>
        <begin position="173"/>
        <end position="245"/>
    </location>
</feature>